<evidence type="ECO:0000256" key="1">
    <source>
        <dbReference type="SAM" id="MobiDB-lite"/>
    </source>
</evidence>
<dbReference type="EMBL" id="KB469297">
    <property type="protein sequence ID" value="EPQ59703.1"/>
    <property type="molecule type" value="Genomic_DNA"/>
</dbReference>
<evidence type="ECO:0000313" key="3">
    <source>
        <dbReference type="Proteomes" id="UP000030669"/>
    </source>
</evidence>
<dbReference type="eggNOG" id="KOG1198">
    <property type="taxonomic scope" value="Eukaryota"/>
</dbReference>
<dbReference type="InterPro" id="IPR050700">
    <property type="entry name" value="YIM1/Zinc_Alcohol_DH_Fams"/>
</dbReference>
<dbReference type="GeneID" id="19300574"/>
<feature type="compositionally biased region" description="Polar residues" evidence="1">
    <location>
        <begin position="255"/>
        <end position="275"/>
    </location>
</feature>
<feature type="compositionally biased region" description="Low complexity" evidence="1">
    <location>
        <begin position="696"/>
        <end position="736"/>
    </location>
</feature>
<feature type="region of interest" description="Disordered" evidence="1">
    <location>
        <begin position="318"/>
        <end position="459"/>
    </location>
</feature>
<feature type="compositionally biased region" description="Low complexity" evidence="1">
    <location>
        <begin position="207"/>
        <end position="216"/>
    </location>
</feature>
<feature type="compositionally biased region" description="Low complexity" evidence="1">
    <location>
        <begin position="78"/>
        <end position="92"/>
    </location>
</feature>
<name>S7QKD7_GLOTA</name>
<feature type="compositionally biased region" description="Low complexity" evidence="1">
    <location>
        <begin position="420"/>
        <end position="430"/>
    </location>
</feature>
<feature type="compositionally biased region" description="Polar residues" evidence="1">
    <location>
        <begin position="401"/>
        <end position="410"/>
    </location>
</feature>
<dbReference type="SUPFAM" id="SSF50129">
    <property type="entry name" value="GroES-like"/>
    <property type="match status" value="1"/>
</dbReference>
<dbReference type="Gene3D" id="3.90.180.10">
    <property type="entry name" value="Medium-chain alcohol dehydrogenases, catalytic domain"/>
    <property type="match status" value="1"/>
</dbReference>
<dbReference type="RefSeq" id="XP_007862619.1">
    <property type="nucleotide sequence ID" value="XM_007864428.1"/>
</dbReference>
<gene>
    <name evidence="2" type="ORF">GLOTRDRAFT_119695</name>
</gene>
<dbReference type="GO" id="GO:0005739">
    <property type="term" value="C:mitochondrion"/>
    <property type="evidence" value="ECO:0007669"/>
    <property type="project" value="TreeGrafter"/>
</dbReference>
<feature type="compositionally biased region" description="Low complexity" evidence="1">
    <location>
        <begin position="382"/>
        <end position="393"/>
    </location>
</feature>
<dbReference type="HOGENOM" id="CLU_002762_0_0_1"/>
<feature type="region of interest" description="Disordered" evidence="1">
    <location>
        <begin position="36"/>
        <end position="306"/>
    </location>
</feature>
<feature type="region of interest" description="Disordered" evidence="1">
    <location>
        <begin position="678"/>
        <end position="738"/>
    </location>
</feature>
<feature type="compositionally biased region" description="Polar residues" evidence="1">
    <location>
        <begin position="224"/>
        <end position="245"/>
    </location>
</feature>
<feature type="compositionally biased region" description="Polar residues" evidence="1">
    <location>
        <begin position="139"/>
        <end position="153"/>
    </location>
</feature>
<dbReference type="AlphaFoldDB" id="S7QKD7"/>
<sequence>MPKPSVLQVILNKPSRSYAFPPAREYYSSKPELLRAATSTEEDAGVGRAGGYEPKNIPDIVIFGSSPRRGPFREDVTSTDASSRSRIASTSSHRPGTPSDPAFLQIHQSPSHRVINDDGTPEGHRDSDSDSENDVFYTPLSSPYNSPHTSMALSDTALVIPPAPISVPPKPNPPQSSLASFTFPRRALPSTPQTPSLSNGDASGRHSYTYSSSSSSDTEDDASIFSSSTNPMTASTHLTSPTQSVNDHRTHSLQRKGTISTTAGQSSATTLTVTNERTRERGHGHRRTQSVGAGMGPEVKDRRKAVYSSNDWAKDVRWLQPEGPSNGTVNLAAASGTRSTGTVPPSKGKGKVKDSSYSYYPWDQEERQRMSAVMEEDEDDLSSVGNRNSNYSSRSRRRLRVQSTPSTSQLRPPHSHTSHGSHSNSSASGGADIPRSQSHGRRSPSLASGSGSGHGHARAYSQSYTTRNLPTPMPASSSSTATHTYTGLVLPRAGQSLAPEKTLLGIRKKNKEYGGGGGKVDLTQSGMATTTMATVEVVKGVAGTLSKKRNIFKRNTSKDEGAFAHRHVSESETPLALTSHLSPPSYVPANSVLVQVWAAGLDVVDERLVREVVSDIAGGKAGKAVGYVPGRSLVGRAVEVGSSVREEVCRRNEWVVGMLDVRKCGALSEFVLLERHRIHRVPPPPPPGTDGNAILSRSSSYRSQHSRSDSQSPGGSRSSHARSQSLSSSRTLTNSRMPAPTMLSLEELALLPAVGVPAYRVLRTFERVIELRRVIGSEGNLARKRAFIIRGHDGVGAMVTQMLSKRGVDVTVFVPGGVIDLGLRDGGEGEVDLNEDVEERMRIVEKRIRAWGSSDIVWGSATRGDGRDREEILEAIQRLSEDGEEFDMVLDTIGGRDVWVACKNIMGGGSGLAAAQFTTTVGDLLERVVPTAQDHFWAGLRSMGLSRGGSVKKVPAGEKVAAALVNGSPSIKGSVKSKGKDSLREKGKEKKEVGYAWVSVSADVDMEGEDISDTLNAVLRMVKDLGIRPWAGPTDVDTYEETNNEDKKVLPFENAPDLFSSRSLLRDGGTAVVKIAA</sequence>
<dbReference type="STRING" id="670483.S7QKD7"/>
<evidence type="ECO:0000313" key="2">
    <source>
        <dbReference type="EMBL" id="EPQ59703.1"/>
    </source>
</evidence>
<feature type="compositionally biased region" description="Pro residues" evidence="1">
    <location>
        <begin position="161"/>
        <end position="174"/>
    </location>
</feature>
<proteinExistence type="predicted"/>
<reference evidence="2 3" key="1">
    <citation type="journal article" date="2012" name="Science">
        <title>The Paleozoic origin of enzymatic lignin decomposition reconstructed from 31 fungal genomes.</title>
        <authorList>
            <person name="Floudas D."/>
            <person name="Binder M."/>
            <person name="Riley R."/>
            <person name="Barry K."/>
            <person name="Blanchette R.A."/>
            <person name="Henrissat B."/>
            <person name="Martinez A.T."/>
            <person name="Otillar R."/>
            <person name="Spatafora J.W."/>
            <person name="Yadav J.S."/>
            <person name="Aerts A."/>
            <person name="Benoit I."/>
            <person name="Boyd A."/>
            <person name="Carlson A."/>
            <person name="Copeland A."/>
            <person name="Coutinho P.M."/>
            <person name="de Vries R.P."/>
            <person name="Ferreira P."/>
            <person name="Findley K."/>
            <person name="Foster B."/>
            <person name="Gaskell J."/>
            <person name="Glotzer D."/>
            <person name="Gorecki P."/>
            <person name="Heitman J."/>
            <person name="Hesse C."/>
            <person name="Hori C."/>
            <person name="Igarashi K."/>
            <person name="Jurgens J.A."/>
            <person name="Kallen N."/>
            <person name="Kersten P."/>
            <person name="Kohler A."/>
            <person name="Kuees U."/>
            <person name="Kumar T.K.A."/>
            <person name="Kuo A."/>
            <person name="LaButti K."/>
            <person name="Larrondo L.F."/>
            <person name="Lindquist E."/>
            <person name="Ling A."/>
            <person name="Lombard V."/>
            <person name="Lucas S."/>
            <person name="Lundell T."/>
            <person name="Martin R."/>
            <person name="McLaughlin D.J."/>
            <person name="Morgenstern I."/>
            <person name="Morin E."/>
            <person name="Murat C."/>
            <person name="Nagy L.G."/>
            <person name="Nolan M."/>
            <person name="Ohm R.A."/>
            <person name="Patyshakuliyeva A."/>
            <person name="Rokas A."/>
            <person name="Ruiz-Duenas F.J."/>
            <person name="Sabat G."/>
            <person name="Salamov A."/>
            <person name="Samejima M."/>
            <person name="Schmutz J."/>
            <person name="Slot J.C."/>
            <person name="St John F."/>
            <person name="Stenlid J."/>
            <person name="Sun H."/>
            <person name="Sun S."/>
            <person name="Syed K."/>
            <person name="Tsang A."/>
            <person name="Wiebenga A."/>
            <person name="Young D."/>
            <person name="Pisabarro A."/>
            <person name="Eastwood D.C."/>
            <person name="Martin F."/>
            <person name="Cullen D."/>
            <person name="Grigoriev I.V."/>
            <person name="Hibbett D.S."/>
        </authorList>
    </citation>
    <scope>NUCLEOTIDE SEQUENCE [LARGE SCALE GENOMIC DNA]</scope>
    <source>
        <strain evidence="2 3">ATCC 11539</strain>
    </source>
</reference>
<protein>
    <submittedName>
        <fullName evidence="2">Uncharacterized protein</fullName>
    </submittedName>
</protein>
<organism evidence="2 3">
    <name type="scientific">Gloeophyllum trabeum (strain ATCC 11539 / FP-39264 / Madison 617)</name>
    <name type="common">Brown rot fungus</name>
    <dbReference type="NCBI Taxonomy" id="670483"/>
    <lineage>
        <taxon>Eukaryota</taxon>
        <taxon>Fungi</taxon>
        <taxon>Dikarya</taxon>
        <taxon>Basidiomycota</taxon>
        <taxon>Agaricomycotina</taxon>
        <taxon>Agaricomycetes</taxon>
        <taxon>Gloeophyllales</taxon>
        <taxon>Gloeophyllaceae</taxon>
        <taxon>Gloeophyllum</taxon>
    </lineage>
</organism>
<keyword evidence="3" id="KW-1185">Reference proteome</keyword>
<dbReference type="InterPro" id="IPR011032">
    <property type="entry name" value="GroES-like_sf"/>
</dbReference>
<accession>S7QKD7</accession>
<dbReference type="PANTHER" id="PTHR11695">
    <property type="entry name" value="ALCOHOL DEHYDROGENASE RELATED"/>
    <property type="match status" value="1"/>
</dbReference>
<dbReference type="PANTHER" id="PTHR11695:SF294">
    <property type="entry name" value="RETICULON-4-INTERACTING PROTEIN 1, MITOCHONDRIAL"/>
    <property type="match status" value="1"/>
</dbReference>
<dbReference type="KEGG" id="gtr:GLOTRDRAFT_119695"/>
<dbReference type="OrthoDB" id="201656at2759"/>
<dbReference type="Proteomes" id="UP000030669">
    <property type="component" value="Unassembled WGS sequence"/>
</dbReference>
<feature type="compositionally biased region" description="Polar residues" evidence="1">
    <location>
        <begin position="190"/>
        <end position="201"/>
    </location>
</feature>
<dbReference type="OMA" id="VQMLGRR"/>